<dbReference type="NCBIfam" id="TIGR02937">
    <property type="entry name" value="sigma70-ECF"/>
    <property type="match status" value="1"/>
</dbReference>
<dbReference type="PROSITE" id="PS00622">
    <property type="entry name" value="HTH_LUXR_1"/>
    <property type="match status" value="1"/>
</dbReference>
<dbReference type="CDD" id="cd06171">
    <property type="entry name" value="Sigma70_r4"/>
    <property type="match status" value="1"/>
</dbReference>
<evidence type="ECO:0000313" key="7">
    <source>
        <dbReference type="EMBL" id="MFD1939440.1"/>
    </source>
</evidence>
<comment type="caution">
    <text evidence="7">The sequence shown here is derived from an EMBL/GenBank/DDBJ whole genome shotgun (WGS) entry which is preliminary data.</text>
</comment>
<dbReference type="RefSeq" id="WP_379581719.1">
    <property type="nucleotide sequence ID" value="NZ_JBHUFV010000083.1"/>
</dbReference>
<dbReference type="Pfam" id="PF08281">
    <property type="entry name" value="Sigma70_r4_2"/>
    <property type="match status" value="1"/>
</dbReference>
<sequence>MAAPPDAHGVMEDADVVLRSLDEPDLFASLYDRYADDMHRYLAARLGREHAEDLVADTFLIAFNSRRSFDPARGTVRPWLYGIATNVVARHRRTEGRRLNALSKVTAESAVEGHEDGLTSRLAAEASRPELLRGLKGLSRADRDVVFLLVFGGLDYNEIAAALDIPSGTVGSRLNRARNKLREALGGVNPMRGQ</sequence>
<dbReference type="InterPro" id="IPR013249">
    <property type="entry name" value="RNA_pol_sigma70_r4_t2"/>
</dbReference>
<keyword evidence="2" id="KW-0805">Transcription regulation</keyword>
<accession>A0ABW4TBV5</accession>
<dbReference type="InterPro" id="IPR014284">
    <property type="entry name" value="RNA_pol_sigma-70_dom"/>
</dbReference>
<dbReference type="SUPFAM" id="SSF88659">
    <property type="entry name" value="Sigma3 and sigma4 domains of RNA polymerase sigma factors"/>
    <property type="match status" value="1"/>
</dbReference>
<dbReference type="SUPFAM" id="SSF88946">
    <property type="entry name" value="Sigma2 domain of RNA polymerase sigma factors"/>
    <property type="match status" value="1"/>
</dbReference>
<keyword evidence="3" id="KW-0731">Sigma factor</keyword>
<keyword evidence="4" id="KW-0238">DNA-binding</keyword>
<evidence type="ECO:0000256" key="2">
    <source>
        <dbReference type="ARBA" id="ARBA00023015"/>
    </source>
</evidence>
<dbReference type="Proteomes" id="UP001597368">
    <property type="component" value="Unassembled WGS sequence"/>
</dbReference>
<dbReference type="EMBL" id="JBHUFV010000083">
    <property type="protein sequence ID" value="MFD1939440.1"/>
    <property type="molecule type" value="Genomic_DNA"/>
</dbReference>
<evidence type="ECO:0000256" key="1">
    <source>
        <dbReference type="ARBA" id="ARBA00010641"/>
    </source>
</evidence>
<evidence type="ECO:0000313" key="8">
    <source>
        <dbReference type="Proteomes" id="UP001597368"/>
    </source>
</evidence>
<feature type="domain" description="HTH luxR-type" evidence="6">
    <location>
        <begin position="153"/>
        <end position="180"/>
    </location>
</feature>
<gene>
    <name evidence="7" type="ORF">ACFSKW_49065</name>
</gene>
<dbReference type="InterPro" id="IPR013325">
    <property type="entry name" value="RNA_pol_sigma_r2"/>
</dbReference>
<dbReference type="PANTHER" id="PTHR43133:SF8">
    <property type="entry name" value="RNA POLYMERASE SIGMA FACTOR HI_1459-RELATED"/>
    <property type="match status" value="1"/>
</dbReference>
<dbReference type="InterPro" id="IPR007627">
    <property type="entry name" value="RNA_pol_sigma70_r2"/>
</dbReference>
<dbReference type="Pfam" id="PF04542">
    <property type="entry name" value="Sigma70_r2"/>
    <property type="match status" value="1"/>
</dbReference>
<reference evidence="8" key="1">
    <citation type="journal article" date="2019" name="Int. J. Syst. Evol. Microbiol.">
        <title>The Global Catalogue of Microorganisms (GCM) 10K type strain sequencing project: providing services to taxonomists for standard genome sequencing and annotation.</title>
        <authorList>
            <consortium name="The Broad Institute Genomics Platform"/>
            <consortium name="The Broad Institute Genome Sequencing Center for Infectious Disease"/>
            <person name="Wu L."/>
            <person name="Ma J."/>
        </authorList>
    </citation>
    <scope>NUCLEOTIDE SEQUENCE [LARGE SCALE GENOMIC DNA]</scope>
    <source>
        <strain evidence="8">ICMP 6774ER</strain>
    </source>
</reference>
<evidence type="ECO:0000259" key="6">
    <source>
        <dbReference type="PROSITE" id="PS00622"/>
    </source>
</evidence>
<evidence type="ECO:0000256" key="5">
    <source>
        <dbReference type="ARBA" id="ARBA00023163"/>
    </source>
</evidence>
<dbReference type="InterPro" id="IPR036388">
    <property type="entry name" value="WH-like_DNA-bd_sf"/>
</dbReference>
<evidence type="ECO:0000256" key="3">
    <source>
        <dbReference type="ARBA" id="ARBA00023082"/>
    </source>
</evidence>
<comment type="similarity">
    <text evidence="1">Belongs to the sigma-70 factor family. ECF subfamily.</text>
</comment>
<keyword evidence="5" id="KW-0804">Transcription</keyword>
<name>A0ABW4TBV5_9ACTN</name>
<dbReference type="PANTHER" id="PTHR43133">
    <property type="entry name" value="RNA POLYMERASE ECF-TYPE SIGMA FACTO"/>
    <property type="match status" value="1"/>
</dbReference>
<evidence type="ECO:0000256" key="4">
    <source>
        <dbReference type="ARBA" id="ARBA00023125"/>
    </source>
</evidence>
<dbReference type="Gene3D" id="1.10.10.10">
    <property type="entry name" value="Winged helix-like DNA-binding domain superfamily/Winged helix DNA-binding domain"/>
    <property type="match status" value="1"/>
</dbReference>
<dbReference type="InterPro" id="IPR013324">
    <property type="entry name" value="RNA_pol_sigma_r3/r4-like"/>
</dbReference>
<protein>
    <submittedName>
        <fullName evidence="7">RNA polymerase sigma factor</fullName>
    </submittedName>
</protein>
<dbReference type="InterPro" id="IPR039425">
    <property type="entry name" value="RNA_pol_sigma-70-like"/>
</dbReference>
<organism evidence="7 8">
    <name type="scientific">Nonomuraea mangrovi</name>
    <dbReference type="NCBI Taxonomy" id="2316207"/>
    <lineage>
        <taxon>Bacteria</taxon>
        <taxon>Bacillati</taxon>
        <taxon>Actinomycetota</taxon>
        <taxon>Actinomycetes</taxon>
        <taxon>Streptosporangiales</taxon>
        <taxon>Streptosporangiaceae</taxon>
        <taxon>Nonomuraea</taxon>
    </lineage>
</organism>
<dbReference type="Gene3D" id="1.10.1740.10">
    <property type="match status" value="1"/>
</dbReference>
<keyword evidence="8" id="KW-1185">Reference proteome</keyword>
<dbReference type="InterPro" id="IPR000792">
    <property type="entry name" value="Tscrpt_reg_LuxR_C"/>
</dbReference>
<proteinExistence type="inferred from homology"/>